<reference evidence="1 2" key="1">
    <citation type="submission" date="2023-02" db="EMBL/GenBank/DDBJ databases">
        <title>Bacterial whole genome sequence for Curvibacter sp. HBC28.</title>
        <authorList>
            <person name="Le V."/>
            <person name="Ko S.-R."/>
            <person name="Ahn C.-Y."/>
            <person name="Oh H.-M."/>
        </authorList>
    </citation>
    <scope>NUCLEOTIDE SEQUENCE [LARGE SCALE GENOMIC DNA]</scope>
    <source>
        <strain evidence="1 2">HBC28</strain>
    </source>
</reference>
<sequence length="67" mass="7353">MSGCVVAPLPQRQVVVSPGPVYAAPAPAPVYVAPSYASPGVGWVWVANPRHGWGWHHHQHGWHRGWR</sequence>
<name>A0ABT5MC81_9BURK</name>
<protein>
    <recommendedName>
        <fullName evidence="3">YXWGXW repeat-containing protein</fullName>
    </recommendedName>
</protein>
<evidence type="ECO:0000313" key="2">
    <source>
        <dbReference type="Proteomes" id="UP001528672"/>
    </source>
</evidence>
<evidence type="ECO:0000313" key="1">
    <source>
        <dbReference type="EMBL" id="MDD0814181.1"/>
    </source>
</evidence>
<proteinExistence type="predicted"/>
<keyword evidence="2" id="KW-1185">Reference proteome</keyword>
<dbReference type="Proteomes" id="UP001528672">
    <property type="component" value="Unassembled WGS sequence"/>
</dbReference>
<organism evidence="1 2">
    <name type="scientific">Curvibacter microcysteis</name>
    <dbReference type="NCBI Taxonomy" id="3026419"/>
    <lineage>
        <taxon>Bacteria</taxon>
        <taxon>Pseudomonadati</taxon>
        <taxon>Pseudomonadota</taxon>
        <taxon>Betaproteobacteria</taxon>
        <taxon>Burkholderiales</taxon>
        <taxon>Comamonadaceae</taxon>
        <taxon>Curvibacter</taxon>
    </lineage>
</organism>
<gene>
    <name evidence="1" type="ORF">PSQ39_06005</name>
</gene>
<comment type="caution">
    <text evidence="1">The sequence shown here is derived from an EMBL/GenBank/DDBJ whole genome shotgun (WGS) entry which is preliminary data.</text>
</comment>
<dbReference type="EMBL" id="JAQSIO010000002">
    <property type="protein sequence ID" value="MDD0814181.1"/>
    <property type="molecule type" value="Genomic_DNA"/>
</dbReference>
<accession>A0ABT5MC81</accession>
<evidence type="ECO:0008006" key="3">
    <source>
        <dbReference type="Google" id="ProtNLM"/>
    </source>
</evidence>